<dbReference type="InterPro" id="IPR018044">
    <property type="entry name" value="Peptidase_S11"/>
</dbReference>
<feature type="domain" description="Peptidase S11 D-alanyl-D-alanine carboxypeptidase A N-terminal" evidence="12">
    <location>
        <begin position="115"/>
        <end position="308"/>
    </location>
</feature>
<keyword evidence="11" id="KW-1133">Transmembrane helix</keyword>
<feature type="region of interest" description="Disordered" evidence="10">
    <location>
        <begin position="1"/>
        <end position="41"/>
    </location>
</feature>
<feature type="binding site" evidence="8">
    <location>
        <position position="296"/>
    </location>
    <ligand>
        <name>substrate</name>
    </ligand>
</feature>
<comment type="similarity">
    <text evidence="1 9">Belongs to the peptidase S11 family.</text>
</comment>
<keyword evidence="14" id="KW-1185">Reference proteome</keyword>
<dbReference type="PRINTS" id="PR00725">
    <property type="entry name" value="DADACBPTASE1"/>
</dbReference>
<dbReference type="InterPro" id="IPR001967">
    <property type="entry name" value="Peptidase_S11_N"/>
</dbReference>
<name>A0A543HSS8_9MICO</name>
<keyword evidence="5" id="KW-0573">Peptidoglycan synthesis</keyword>
<evidence type="ECO:0000313" key="14">
    <source>
        <dbReference type="Proteomes" id="UP000318331"/>
    </source>
</evidence>
<dbReference type="InterPro" id="IPR012338">
    <property type="entry name" value="Beta-lactam/transpept-like"/>
</dbReference>
<evidence type="ECO:0000256" key="5">
    <source>
        <dbReference type="ARBA" id="ARBA00022984"/>
    </source>
</evidence>
<sequence>MTSRDGSGEMTDYTFDELVRDAAQPEPGDQPSSGQSHTRRKRRWVAPIVTIATLTVLAGSYVGAAAAAPLPAPLLTLTANTTALTATAPTLVPVWPTTDSPDSTGAVSLIGNDLVVSAEGADTARPMASLSKVVTALVVLKQYPLAVGEMGPTITFTSADMASYNSLTARGGVVLPVAVGQSLTQRELMTGMMLNSANNYAETLARWAFGSLDQFLAAASTWLAEQELNSISMADPHGMSPLNVASANDLVRLGKLSLENPFLSATVSMSTATIPIGGELANTNVLLGSDGFRGIKTGTTSAAGYCVMFARDLTFNGVTTTSVGVILGADSHYLRNSSAVDLAHSVERAFSQPTLVSEGDEFGHLTTAWGDKITITAADSLGALLWNGATVSAEASLTSYTAVPPKGDVVGKVQLRPDPVTQESTNLVTAGDVTEPGLVWRLTHPAELWTAFTGG</sequence>
<protein>
    <submittedName>
        <fullName evidence="13">D-alanyl-D-alanine carboxypeptidase (Penicillin-binding protein 5/6)</fullName>
    </submittedName>
</protein>
<dbReference type="GO" id="GO:0071555">
    <property type="term" value="P:cell wall organization"/>
    <property type="evidence" value="ECO:0007669"/>
    <property type="project" value="UniProtKB-KW"/>
</dbReference>
<keyword evidence="11" id="KW-0472">Membrane</keyword>
<feature type="active site" description="Acyl-ester intermediate" evidence="7">
    <location>
        <position position="129"/>
    </location>
</feature>
<dbReference type="GO" id="GO:0006508">
    <property type="term" value="P:proteolysis"/>
    <property type="evidence" value="ECO:0007669"/>
    <property type="project" value="InterPro"/>
</dbReference>
<dbReference type="GO" id="GO:0009252">
    <property type="term" value="P:peptidoglycan biosynthetic process"/>
    <property type="evidence" value="ECO:0007669"/>
    <property type="project" value="UniProtKB-KW"/>
</dbReference>
<accession>A0A543HSS8</accession>
<keyword evidence="6" id="KW-0961">Cell wall biogenesis/degradation</keyword>
<feature type="active site" evidence="7">
    <location>
        <position position="196"/>
    </location>
</feature>
<dbReference type="OrthoDB" id="5241551at2"/>
<dbReference type="AlphaFoldDB" id="A0A543HSS8"/>
<proteinExistence type="inferred from homology"/>
<keyword evidence="2" id="KW-0732">Signal</keyword>
<evidence type="ECO:0000256" key="6">
    <source>
        <dbReference type="ARBA" id="ARBA00023316"/>
    </source>
</evidence>
<keyword evidence="13" id="KW-0121">Carboxypeptidase</keyword>
<gene>
    <name evidence="13" type="ORF">FB466_2334</name>
</gene>
<evidence type="ECO:0000313" key="13">
    <source>
        <dbReference type="EMBL" id="TQM61383.1"/>
    </source>
</evidence>
<evidence type="ECO:0000256" key="10">
    <source>
        <dbReference type="SAM" id="MobiDB-lite"/>
    </source>
</evidence>
<dbReference type="Gene3D" id="3.40.710.10">
    <property type="entry name" value="DD-peptidase/beta-lactamase superfamily"/>
    <property type="match status" value="1"/>
</dbReference>
<feature type="active site" description="Proton acceptor" evidence="7">
    <location>
        <position position="132"/>
    </location>
</feature>
<evidence type="ECO:0000256" key="11">
    <source>
        <dbReference type="SAM" id="Phobius"/>
    </source>
</evidence>
<dbReference type="GO" id="GO:0008360">
    <property type="term" value="P:regulation of cell shape"/>
    <property type="evidence" value="ECO:0007669"/>
    <property type="project" value="UniProtKB-KW"/>
</dbReference>
<evidence type="ECO:0000256" key="4">
    <source>
        <dbReference type="ARBA" id="ARBA00022960"/>
    </source>
</evidence>
<comment type="caution">
    <text evidence="13">The sequence shown here is derived from an EMBL/GenBank/DDBJ whole genome shotgun (WGS) entry which is preliminary data.</text>
</comment>
<dbReference type="PANTHER" id="PTHR21581:SF33">
    <property type="entry name" value="D-ALANYL-D-ALANINE CARBOXYPEPTIDASE DACB"/>
    <property type="match status" value="1"/>
</dbReference>
<evidence type="ECO:0000256" key="7">
    <source>
        <dbReference type="PIRSR" id="PIRSR618044-1"/>
    </source>
</evidence>
<organism evidence="13 14">
    <name type="scientific">Klugiella xanthotipulae</name>
    <dbReference type="NCBI Taxonomy" id="244735"/>
    <lineage>
        <taxon>Bacteria</taxon>
        <taxon>Bacillati</taxon>
        <taxon>Actinomycetota</taxon>
        <taxon>Actinomycetes</taxon>
        <taxon>Micrococcales</taxon>
        <taxon>Microbacteriaceae</taxon>
        <taxon>Klugiella</taxon>
    </lineage>
</organism>
<keyword evidence="11" id="KW-0812">Transmembrane</keyword>
<dbReference type="GO" id="GO:0009002">
    <property type="term" value="F:serine-type D-Ala-D-Ala carboxypeptidase activity"/>
    <property type="evidence" value="ECO:0007669"/>
    <property type="project" value="InterPro"/>
</dbReference>
<dbReference type="Proteomes" id="UP000318331">
    <property type="component" value="Unassembled WGS sequence"/>
</dbReference>
<keyword evidence="3" id="KW-0378">Hydrolase</keyword>
<keyword evidence="4" id="KW-0133">Cell shape</keyword>
<evidence type="ECO:0000256" key="1">
    <source>
        <dbReference type="ARBA" id="ARBA00007164"/>
    </source>
</evidence>
<feature type="transmembrane region" description="Helical" evidence="11">
    <location>
        <begin position="44"/>
        <end position="68"/>
    </location>
</feature>
<evidence type="ECO:0000256" key="8">
    <source>
        <dbReference type="PIRSR" id="PIRSR618044-2"/>
    </source>
</evidence>
<dbReference type="Pfam" id="PF00768">
    <property type="entry name" value="Peptidase_S11"/>
    <property type="match status" value="1"/>
</dbReference>
<evidence type="ECO:0000259" key="12">
    <source>
        <dbReference type="Pfam" id="PF00768"/>
    </source>
</evidence>
<evidence type="ECO:0000256" key="2">
    <source>
        <dbReference type="ARBA" id="ARBA00022729"/>
    </source>
</evidence>
<evidence type="ECO:0000256" key="3">
    <source>
        <dbReference type="ARBA" id="ARBA00022801"/>
    </source>
</evidence>
<dbReference type="SUPFAM" id="SSF56601">
    <property type="entry name" value="beta-lactamase/transpeptidase-like"/>
    <property type="match status" value="1"/>
</dbReference>
<keyword evidence="13" id="KW-0645">Protease</keyword>
<reference evidence="13 14" key="1">
    <citation type="submission" date="2019-06" db="EMBL/GenBank/DDBJ databases">
        <title>Sequencing the genomes of 1000 actinobacteria strains.</title>
        <authorList>
            <person name="Klenk H.-P."/>
        </authorList>
    </citation>
    <scope>NUCLEOTIDE SEQUENCE [LARGE SCALE GENOMIC DNA]</scope>
    <source>
        <strain evidence="13 14">DSM 18031</strain>
    </source>
</reference>
<dbReference type="PANTHER" id="PTHR21581">
    <property type="entry name" value="D-ALANYL-D-ALANINE CARBOXYPEPTIDASE"/>
    <property type="match status" value="1"/>
</dbReference>
<evidence type="ECO:0000256" key="9">
    <source>
        <dbReference type="RuleBase" id="RU004016"/>
    </source>
</evidence>
<dbReference type="EMBL" id="VFPN01000003">
    <property type="protein sequence ID" value="TQM61383.1"/>
    <property type="molecule type" value="Genomic_DNA"/>
</dbReference>